<dbReference type="SUPFAM" id="SSF55154">
    <property type="entry name" value="CYTH-like phosphatases"/>
    <property type="match status" value="1"/>
</dbReference>
<evidence type="ECO:0008006" key="4">
    <source>
        <dbReference type="Google" id="ProtNLM"/>
    </source>
</evidence>
<evidence type="ECO:0000256" key="1">
    <source>
        <dbReference type="PIRSR" id="PIRSR016487-1"/>
    </source>
</evidence>
<name>A0A926DAI9_9FIRM</name>
<dbReference type="AlphaFoldDB" id="A0A926DAI9"/>
<dbReference type="InterPro" id="IPR033469">
    <property type="entry name" value="CYTH-like_dom_sf"/>
</dbReference>
<comment type="caution">
    <text evidence="2">The sequence shown here is derived from an EMBL/GenBank/DDBJ whole genome shotgun (WGS) entry which is preliminary data.</text>
</comment>
<dbReference type="InterPro" id="IPR012042">
    <property type="entry name" value="NeuTTM/CthTTM-like"/>
</dbReference>
<dbReference type="EMBL" id="JACRSN010000009">
    <property type="protein sequence ID" value="MBC8533819.1"/>
    <property type="molecule type" value="Genomic_DNA"/>
</dbReference>
<feature type="active site" description="Proton acceptor" evidence="1">
    <location>
        <position position="28"/>
    </location>
</feature>
<evidence type="ECO:0000313" key="2">
    <source>
        <dbReference type="EMBL" id="MBC8533819.1"/>
    </source>
</evidence>
<sequence>MEIERKFLISGFPEQFPEVRRAILEQGYLAVDPVVRIRKTTPNEGDASYKLCFKGEGTLVRQETELAISAQVFQELCALLKKPLLRKAFRTYLLPDGHTLECNCVFLPGNQVFWYAEVEFQSVEEAAVFSPPDCLLQEVTEDPSFTMRAIWERMNHQ</sequence>
<accession>A0A926DAI9</accession>
<reference evidence="2" key="1">
    <citation type="submission" date="2020-08" db="EMBL/GenBank/DDBJ databases">
        <title>Genome public.</title>
        <authorList>
            <person name="Liu C."/>
            <person name="Sun Q."/>
        </authorList>
    </citation>
    <scope>NUCLEOTIDE SEQUENCE</scope>
    <source>
        <strain evidence="2">NSJ-40</strain>
    </source>
</reference>
<dbReference type="PANTHER" id="PTHR40114:SF1">
    <property type="entry name" value="SLR0698 PROTEIN"/>
    <property type="match status" value="1"/>
</dbReference>
<gene>
    <name evidence="2" type="ORF">IAG03_07335</name>
</gene>
<dbReference type="Proteomes" id="UP000651482">
    <property type="component" value="Unassembled WGS sequence"/>
</dbReference>
<organism evidence="2 3">
    <name type="scientific">Yeguia hominis</name>
    <dbReference type="NCBI Taxonomy" id="2763662"/>
    <lineage>
        <taxon>Bacteria</taxon>
        <taxon>Bacillati</taxon>
        <taxon>Bacillota</taxon>
        <taxon>Clostridia</taxon>
        <taxon>Eubacteriales</taxon>
        <taxon>Yeguiaceae</taxon>
        <taxon>Yeguia</taxon>
    </lineage>
</organism>
<proteinExistence type="predicted"/>
<keyword evidence="3" id="KW-1185">Reference proteome</keyword>
<evidence type="ECO:0000313" key="3">
    <source>
        <dbReference type="Proteomes" id="UP000651482"/>
    </source>
</evidence>
<dbReference type="PIRSF" id="PIRSF016487">
    <property type="entry name" value="CYTH_UCP016487"/>
    <property type="match status" value="1"/>
</dbReference>
<dbReference type="RefSeq" id="WP_249319475.1">
    <property type="nucleotide sequence ID" value="NZ_JACRSN010000009.1"/>
</dbReference>
<dbReference type="PANTHER" id="PTHR40114">
    <property type="entry name" value="SLR0698 PROTEIN"/>
    <property type="match status" value="1"/>
</dbReference>
<dbReference type="Gene3D" id="2.40.320.10">
    <property type="entry name" value="Hypothetical Protein Pfu-838710-001"/>
    <property type="match status" value="1"/>
</dbReference>
<protein>
    <recommendedName>
        <fullName evidence="4">CYTH domain-containing protein</fullName>
    </recommendedName>
</protein>